<evidence type="ECO:0000313" key="2">
    <source>
        <dbReference type="Proteomes" id="UP000029024"/>
    </source>
</evidence>
<dbReference type="AlphaFoldDB" id="A0A087B9R5"/>
<sequence length="171" mass="20251">MFSLGRACSRNMRVSRRHGHNRYLHKMFHGVFHGLFHKVFHNLCRKPQYLLCSLHNTPRSSYTRHIPSNLRILPSRCIPRSRRIRRNPPIPHTRRNSRLHSPSLIRTTLNQWATRHNPIPLRRNHSCKRLRQCQSQCPTQCLPRCPQQCPWSCRSILAVYGARGVARWSIV</sequence>
<evidence type="ECO:0000313" key="1">
    <source>
        <dbReference type="EMBL" id="KFI67765.1"/>
    </source>
</evidence>
<protein>
    <submittedName>
        <fullName evidence="1">Uncharacterized protein</fullName>
    </submittedName>
</protein>
<organism evidence="1 2">
    <name type="scientific">Bifidobacterium longum subsp. suis</name>
    <dbReference type="NCBI Taxonomy" id="1695"/>
    <lineage>
        <taxon>Bacteria</taxon>
        <taxon>Bacillati</taxon>
        <taxon>Actinomycetota</taxon>
        <taxon>Actinomycetes</taxon>
        <taxon>Bifidobacteriales</taxon>
        <taxon>Bifidobacteriaceae</taxon>
        <taxon>Bifidobacterium</taxon>
    </lineage>
</organism>
<accession>A0A087B9R5</accession>
<dbReference type="Proteomes" id="UP000029024">
    <property type="component" value="Unassembled WGS sequence"/>
</dbReference>
<dbReference type="EMBL" id="JGZA01000026">
    <property type="protein sequence ID" value="KFI67765.1"/>
    <property type="molecule type" value="Genomic_DNA"/>
</dbReference>
<name>A0A087B9R5_BIFLN</name>
<comment type="caution">
    <text evidence="1">The sequence shown here is derived from an EMBL/GenBank/DDBJ whole genome shotgun (WGS) entry which is preliminary data.</text>
</comment>
<reference evidence="1 2" key="1">
    <citation type="submission" date="2014-03" db="EMBL/GenBank/DDBJ databases">
        <title>Genomics of Bifidobacteria.</title>
        <authorList>
            <person name="Ventura M."/>
            <person name="Milani C."/>
            <person name="Lugli G.A."/>
        </authorList>
    </citation>
    <scope>NUCLEOTIDE SEQUENCE [LARGE SCALE GENOMIC DNA]</scope>
    <source>
        <strain evidence="1 2">LMG 21814</strain>
    </source>
</reference>
<gene>
    <name evidence="1" type="ORF">BLSS_1880</name>
</gene>
<proteinExistence type="predicted"/>